<keyword evidence="2" id="KW-1185">Reference proteome</keyword>
<organism evidence="1 2">
    <name type="scientific">Mycolicibacter terrae</name>
    <dbReference type="NCBI Taxonomy" id="1788"/>
    <lineage>
        <taxon>Bacteria</taxon>
        <taxon>Bacillati</taxon>
        <taxon>Actinomycetota</taxon>
        <taxon>Actinomycetes</taxon>
        <taxon>Mycobacteriales</taxon>
        <taxon>Mycobacteriaceae</taxon>
        <taxon>Mycolicibacter</taxon>
    </lineage>
</organism>
<comment type="caution">
    <text evidence="1">The sequence shown here is derived from an EMBL/GenBank/DDBJ whole genome shotgun (WGS) entry which is preliminary data.</text>
</comment>
<dbReference type="EMBL" id="RRZR01000013">
    <property type="protein sequence ID" value="RRR45770.1"/>
    <property type="molecule type" value="Genomic_DNA"/>
</dbReference>
<name>A0ACD2EP17_9MYCO</name>
<dbReference type="Proteomes" id="UP000268891">
    <property type="component" value="Unassembled WGS sequence"/>
</dbReference>
<evidence type="ECO:0000313" key="2">
    <source>
        <dbReference type="Proteomes" id="UP000268891"/>
    </source>
</evidence>
<proteinExistence type="predicted"/>
<protein>
    <submittedName>
        <fullName evidence="1">Uncharacterized protein</fullName>
    </submittedName>
</protein>
<gene>
    <name evidence="1" type="ORF">EHH44_09090</name>
</gene>
<sequence>MTQPWPVPPPVQPHRRTAIALPVLAGLTAVAALIVAILALVRPSPGPAYTAAEKTAARKQLCVKYKLASRAAHIETAPDGDTARARISMINGALMLETAAADPALAPKDRDAAPALAAAYQNMAATGSLADAAKYQAAIETTNAKVGTMEELCGE</sequence>
<accession>A0ACD2EP17</accession>
<evidence type="ECO:0000313" key="1">
    <source>
        <dbReference type="EMBL" id="RRR45770.1"/>
    </source>
</evidence>
<reference evidence="1" key="1">
    <citation type="submission" date="2018-11" db="EMBL/GenBank/DDBJ databases">
        <authorList>
            <person name="Sattar A."/>
            <person name="Zunita Z."/>
            <person name="Jalila A."/>
            <person name="Saleha A.A."/>
        </authorList>
    </citation>
    <scope>NUCLEOTIDE SEQUENCE</scope>
    <source>
        <strain evidence="1">F12-74</strain>
    </source>
</reference>